<reference evidence="1 2" key="1">
    <citation type="submission" date="2018-01" db="EMBL/GenBank/DDBJ databases">
        <title>Halomonas endophytica sp. nov., isolated from storage liquid in the stems of Populus euphratica.</title>
        <authorList>
            <person name="Chen C."/>
        </authorList>
    </citation>
    <scope>NUCLEOTIDE SEQUENCE [LARGE SCALE GENOMIC DNA]</scope>
    <source>
        <strain evidence="1 2">BZ-SZ-XJ27</strain>
    </source>
</reference>
<dbReference type="InterPro" id="IPR009225">
    <property type="entry name" value="Phage_head_completion_GpL"/>
</dbReference>
<dbReference type="GO" id="GO:0016853">
    <property type="term" value="F:isomerase activity"/>
    <property type="evidence" value="ECO:0007669"/>
    <property type="project" value="UniProtKB-KW"/>
</dbReference>
<organism evidence="1 2">
    <name type="scientific">Halomonas urumqiensis</name>
    <dbReference type="NCBI Taxonomy" id="1684789"/>
    <lineage>
        <taxon>Bacteria</taxon>
        <taxon>Pseudomonadati</taxon>
        <taxon>Pseudomonadota</taxon>
        <taxon>Gammaproteobacteria</taxon>
        <taxon>Oceanospirillales</taxon>
        <taxon>Halomonadaceae</taxon>
        <taxon>Halomonas</taxon>
    </lineage>
</organism>
<dbReference type="OrthoDB" id="6312934at2"/>
<dbReference type="EMBL" id="PNRG01000033">
    <property type="protein sequence ID" value="PMR78538.1"/>
    <property type="molecule type" value="Genomic_DNA"/>
</dbReference>
<sequence length="157" mass="17269">MSSLIAYGTGETTQAPAIIQNNGFWPEIDPAAFRDAERIDGSVTASRVEHALRVALADVNRQLAGWQATRQDEGATSVEDVAAPSWQLPDAYPLLYRRAVYATAMASLLERYRDYSATGEGDERGEAKDLAADDFRRDARWAVSEITGHNHTTVELI</sequence>
<accession>A0A2N7UDK1</accession>
<keyword evidence="1" id="KW-0413">Isomerase</keyword>
<dbReference type="RefSeq" id="WP_102589599.1">
    <property type="nucleotide sequence ID" value="NZ_BNAE01000001.1"/>
</dbReference>
<dbReference type="AlphaFoldDB" id="A0A2N7UDK1"/>
<evidence type="ECO:0000313" key="2">
    <source>
        <dbReference type="Proteomes" id="UP000235547"/>
    </source>
</evidence>
<name>A0A2N7UDK1_9GAMM</name>
<gene>
    <name evidence="1" type="ORF">C1H70_17500</name>
</gene>
<dbReference type="Pfam" id="PF05926">
    <property type="entry name" value="Phage_GPL"/>
    <property type="match status" value="1"/>
</dbReference>
<comment type="caution">
    <text evidence="1">The sequence shown here is derived from an EMBL/GenBank/DDBJ whole genome shotgun (WGS) entry which is preliminary data.</text>
</comment>
<protein>
    <submittedName>
        <fullName evidence="1">Glucose-6-phosphate isomerase</fullName>
    </submittedName>
</protein>
<dbReference type="Proteomes" id="UP000235547">
    <property type="component" value="Unassembled WGS sequence"/>
</dbReference>
<evidence type="ECO:0000313" key="1">
    <source>
        <dbReference type="EMBL" id="PMR78538.1"/>
    </source>
</evidence>
<keyword evidence="2" id="KW-1185">Reference proteome</keyword>
<proteinExistence type="predicted"/>